<keyword evidence="2 4" id="KW-0418">Kinase</keyword>
<gene>
    <name evidence="4" type="ORF">JF922_23395</name>
</gene>
<proteinExistence type="predicted"/>
<sequence>MTVVATGSVAFDYILTFKGRFGDHIVPGKTHIINLSFLVDTMEKRRGGVAGNYAYTLALLGHPAAVLATAGEDGAEYKAWLETLGVDCGGLRLLPDEYTATGFSTHDLDDNHIWGYYGGAMWKAAALGLADTVPEPEAVIVGPNAPEAMFRLVRECRDAGVRWVFDPAHQLPHMTAEDLEEGSRGAWIVIGNDYELELIRQRTGRDESALLELAEMVVTTLGREGSRIATRDGTFEIPPAPAGKEVDPVGAGDAYRAGLVFGLLTGGGVDRAGRIGSLAATYAVEQTGTVEHRYTREEFAARYQEVYGELPW</sequence>
<dbReference type="InterPro" id="IPR029056">
    <property type="entry name" value="Ribokinase-like"/>
</dbReference>
<name>A0A934K5U5_9BACT</name>
<feature type="domain" description="Carbohydrate kinase PfkB" evidence="3">
    <location>
        <begin position="36"/>
        <end position="290"/>
    </location>
</feature>
<dbReference type="PROSITE" id="PS00584">
    <property type="entry name" value="PFKB_KINASES_2"/>
    <property type="match status" value="1"/>
</dbReference>
<dbReference type="AlphaFoldDB" id="A0A934K5U5"/>
<dbReference type="InterPro" id="IPR002173">
    <property type="entry name" value="Carboh/pur_kinase_PfkB_CS"/>
</dbReference>
<dbReference type="Gene3D" id="3.40.1190.20">
    <property type="match status" value="1"/>
</dbReference>
<accession>A0A934K5U5</accession>
<organism evidence="4 5">
    <name type="scientific">Candidatus Nephthysia bennettiae</name>
    <dbReference type="NCBI Taxonomy" id="3127016"/>
    <lineage>
        <taxon>Bacteria</taxon>
        <taxon>Bacillati</taxon>
        <taxon>Candidatus Dormiibacterota</taxon>
        <taxon>Candidatus Dormibacteria</taxon>
        <taxon>Candidatus Dormibacterales</taxon>
        <taxon>Candidatus Dormibacteraceae</taxon>
        <taxon>Candidatus Nephthysia</taxon>
    </lineage>
</organism>
<keyword evidence="1" id="KW-0808">Transferase</keyword>
<evidence type="ECO:0000313" key="4">
    <source>
        <dbReference type="EMBL" id="MBJ7601002.1"/>
    </source>
</evidence>
<evidence type="ECO:0000256" key="1">
    <source>
        <dbReference type="ARBA" id="ARBA00022679"/>
    </source>
</evidence>
<dbReference type="PANTHER" id="PTHR10584:SF166">
    <property type="entry name" value="RIBOKINASE"/>
    <property type="match status" value="1"/>
</dbReference>
<dbReference type="CDD" id="cd01942">
    <property type="entry name" value="ribokinase_group_A"/>
    <property type="match status" value="1"/>
</dbReference>
<dbReference type="InterPro" id="IPR011611">
    <property type="entry name" value="PfkB_dom"/>
</dbReference>
<dbReference type="PANTHER" id="PTHR10584">
    <property type="entry name" value="SUGAR KINASE"/>
    <property type="match status" value="1"/>
</dbReference>
<evidence type="ECO:0000259" key="3">
    <source>
        <dbReference type="Pfam" id="PF00294"/>
    </source>
</evidence>
<dbReference type="SUPFAM" id="SSF53613">
    <property type="entry name" value="Ribokinase-like"/>
    <property type="match status" value="1"/>
</dbReference>
<dbReference type="PROSITE" id="PS00583">
    <property type="entry name" value="PFKB_KINASES_1"/>
    <property type="match status" value="1"/>
</dbReference>
<keyword evidence="5" id="KW-1185">Reference proteome</keyword>
<protein>
    <submittedName>
        <fullName evidence="4">Carbohydrate kinase family protein</fullName>
    </submittedName>
</protein>
<reference evidence="4" key="1">
    <citation type="submission" date="2020-10" db="EMBL/GenBank/DDBJ databases">
        <title>Ca. Dormibacterota MAGs.</title>
        <authorList>
            <person name="Montgomery K."/>
        </authorList>
    </citation>
    <scope>NUCLEOTIDE SEQUENCE [LARGE SCALE GENOMIC DNA]</scope>
    <source>
        <strain evidence="4">SC8812_S17_10</strain>
    </source>
</reference>
<dbReference type="Proteomes" id="UP000612893">
    <property type="component" value="Unassembled WGS sequence"/>
</dbReference>
<dbReference type="EMBL" id="JAEKNR010000232">
    <property type="protein sequence ID" value="MBJ7601002.1"/>
    <property type="molecule type" value="Genomic_DNA"/>
</dbReference>
<dbReference type="Pfam" id="PF00294">
    <property type="entry name" value="PfkB"/>
    <property type="match status" value="1"/>
</dbReference>
<evidence type="ECO:0000313" key="5">
    <source>
        <dbReference type="Proteomes" id="UP000612893"/>
    </source>
</evidence>
<comment type="caution">
    <text evidence="4">The sequence shown here is derived from an EMBL/GenBank/DDBJ whole genome shotgun (WGS) entry which is preliminary data.</text>
</comment>
<dbReference type="GO" id="GO:0016301">
    <property type="term" value="F:kinase activity"/>
    <property type="evidence" value="ECO:0007669"/>
    <property type="project" value="UniProtKB-KW"/>
</dbReference>
<evidence type="ECO:0000256" key="2">
    <source>
        <dbReference type="ARBA" id="ARBA00022777"/>
    </source>
</evidence>